<reference evidence="2 3" key="1">
    <citation type="journal article" date="2012" name="Science">
        <title>The Paleozoic origin of enzymatic lignin decomposition reconstructed from 31 fungal genomes.</title>
        <authorList>
            <person name="Floudas D."/>
            <person name="Binder M."/>
            <person name="Riley R."/>
            <person name="Barry K."/>
            <person name="Blanchette R.A."/>
            <person name="Henrissat B."/>
            <person name="Martinez A.T."/>
            <person name="Otillar R."/>
            <person name="Spatafora J.W."/>
            <person name="Yadav J.S."/>
            <person name="Aerts A."/>
            <person name="Benoit I."/>
            <person name="Boyd A."/>
            <person name="Carlson A."/>
            <person name="Copeland A."/>
            <person name="Coutinho P.M."/>
            <person name="de Vries R.P."/>
            <person name="Ferreira P."/>
            <person name="Findley K."/>
            <person name="Foster B."/>
            <person name="Gaskell J."/>
            <person name="Glotzer D."/>
            <person name="Gorecki P."/>
            <person name="Heitman J."/>
            <person name="Hesse C."/>
            <person name="Hori C."/>
            <person name="Igarashi K."/>
            <person name="Jurgens J.A."/>
            <person name="Kallen N."/>
            <person name="Kersten P."/>
            <person name="Kohler A."/>
            <person name="Kuees U."/>
            <person name="Kumar T.K.A."/>
            <person name="Kuo A."/>
            <person name="LaButti K."/>
            <person name="Larrondo L.F."/>
            <person name="Lindquist E."/>
            <person name="Ling A."/>
            <person name="Lombard V."/>
            <person name="Lucas S."/>
            <person name="Lundell T."/>
            <person name="Martin R."/>
            <person name="McLaughlin D.J."/>
            <person name="Morgenstern I."/>
            <person name="Morin E."/>
            <person name="Murat C."/>
            <person name="Nagy L.G."/>
            <person name="Nolan M."/>
            <person name="Ohm R.A."/>
            <person name="Patyshakuliyeva A."/>
            <person name="Rokas A."/>
            <person name="Ruiz-Duenas F.J."/>
            <person name="Sabat G."/>
            <person name="Salamov A."/>
            <person name="Samejima M."/>
            <person name="Schmutz J."/>
            <person name="Slot J.C."/>
            <person name="St John F."/>
            <person name="Stenlid J."/>
            <person name="Sun H."/>
            <person name="Sun S."/>
            <person name="Syed K."/>
            <person name="Tsang A."/>
            <person name="Wiebenga A."/>
            <person name="Young D."/>
            <person name="Pisabarro A."/>
            <person name="Eastwood D.C."/>
            <person name="Martin F."/>
            <person name="Cullen D."/>
            <person name="Grigoriev I.V."/>
            <person name="Hibbett D.S."/>
        </authorList>
    </citation>
    <scope>NUCLEOTIDE SEQUENCE [LARGE SCALE GENOMIC DNA]</scope>
    <source>
        <strain evidence="2 3">LYAD-421 SS1</strain>
    </source>
</reference>
<feature type="region of interest" description="Disordered" evidence="1">
    <location>
        <begin position="1"/>
        <end position="35"/>
    </location>
</feature>
<dbReference type="HOGENOM" id="CLU_1189888_0_0_1"/>
<dbReference type="EMBL" id="JH719556">
    <property type="protein sequence ID" value="EJF55545.1"/>
    <property type="molecule type" value="Genomic_DNA"/>
</dbReference>
<protein>
    <submittedName>
        <fullName evidence="2">Uncharacterized protein</fullName>
    </submittedName>
</protein>
<organism evidence="2 3">
    <name type="scientific">Dichomitus squalens (strain LYAD-421)</name>
    <name type="common">Western red white-rot fungus</name>
    <dbReference type="NCBI Taxonomy" id="732165"/>
    <lineage>
        <taxon>Eukaryota</taxon>
        <taxon>Fungi</taxon>
        <taxon>Dikarya</taxon>
        <taxon>Basidiomycota</taxon>
        <taxon>Agaricomycotina</taxon>
        <taxon>Agaricomycetes</taxon>
        <taxon>Polyporales</taxon>
        <taxon>Polyporaceae</taxon>
        <taxon>Dichomitus</taxon>
    </lineage>
</organism>
<evidence type="ECO:0000256" key="1">
    <source>
        <dbReference type="SAM" id="MobiDB-lite"/>
    </source>
</evidence>
<dbReference type="GeneID" id="18837858"/>
<dbReference type="OrthoDB" id="2757967at2759"/>
<accession>R7SIJ5</accession>
<sequence length="233" mass="25832">MPKVQSQASRAPAHPSDLTARRFRQPRQPANPSDSLIQHLLDCPDATLGGPFELRMVVSLFVETKSHPVEGIFQDPTTHRLFMAILPLVPAQPLIIHMDRFDGNDVSAPGAPIWASRILARRDAPLQLCCSGEWLRDTAWRWTGPLRSSGPVVGLRRLAIVKFLDSFLKIHRIATQGINMPRRKPQPRPTLRNVELVAETIPPPLTPPPITPSPSPSPWENVGIAFSSPKVCE</sequence>
<gene>
    <name evidence="2" type="ORF">DICSQDRAFT_158255</name>
</gene>
<dbReference type="KEGG" id="dsq:DICSQDRAFT_158255"/>
<name>R7SIJ5_DICSQ</name>
<evidence type="ECO:0000313" key="3">
    <source>
        <dbReference type="Proteomes" id="UP000053319"/>
    </source>
</evidence>
<dbReference type="Proteomes" id="UP000053319">
    <property type="component" value="Unassembled WGS sequence"/>
</dbReference>
<dbReference type="AlphaFoldDB" id="R7SIJ5"/>
<evidence type="ECO:0000313" key="2">
    <source>
        <dbReference type="EMBL" id="EJF55545.1"/>
    </source>
</evidence>
<dbReference type="RefSeq" id="XP_007371717.1">
    <property type="nucleotide sequence ID" value="XM_007371655.1"/>
</dbReference>
<proteinExistence type="predicted"/>